<comment type="caution">
    <text evidence="2">The sequence shown here is derived from an EMBL/GenBank/DDBJ whole genome shotgun (WGS) entry which is preliminary data.</text>
</comment>
<feature type="transmembrane region" description="Helical" evidence="1">
    <location>
        <begin position="20"/>
        <end position="39"/>
    </location>
</feature>
<evidence type="ECO:0000256" key="1">
    <source>
        <dbReference type="SAM" id="Phobius"/>
    </source>
</evidence>
<gene>
    <name evidence="2" type="ORF">NB231_06720</name>
</gene>
<name>A4BV78_9GAMM</name>
<reference evidence="2 3" key="1">
    <citation type="submission" date="2006-02" db="EMBL/GenBank/DDBJ databases">
        <authorList>
            <person name="Waterbury J."/>
            <person name="Ferriera S."/>
            <person name="Johnson J."/>
            <person name="Kravitz S."/>
            <person name="Halpern A."/>
            <person name="Remington K."/>
            <person name="Beeson K."/>
            <person name="Tran B."/>
            <person name="Rogers Y.-H."/>
            <person name="Friedman R."/>
            <person name="Venter J.C."/>
        </authorList>
    </citation>
    <scope>NUCLEOTIDE SEQUENCE [LARGE SCALE GENOMIC DNA]</scope>
    <source>
        <strain evidence="2 3">Nb-231</strain>
    </source>
</reference>
<proteinExistence type="predicted"/>
<dbReference type="EMBL" id="AAOF01000024">
    <property type="protein sequence ID" value="EAR20345.1"/>
    <property type="molecule type" value="Genomic_DNA"/>
</dbReference>
<dbReference type="HOGENOM" id="CLU_2789705_0_0_6"/>
<evidence type="ECO:0000313" key="3">
    <source>
        <dbReference type="Proteomes" id="UP000003374"/>
    </source>
</evidence>
<keyword evidence="1" id="KW-0472">Membrane</keyword>
<dbReference type="STRING" id="314278.NB231_06720"/>
<sequence length="68" mass="7103">MVLIVLVAIMRLTIMRKAPIPTAGGGIVIAIGIFGLAALQRIPGLAALLSEPLVLLLSVIWLFTGVLI</sequence>
<protein>
    <submittedName>
        <fullName evidence="2">Uncharacterized protein</fullName>
    </submittedName>
</protein>
<keyword evidence="1" id="KW-1133">Transmembrane helix</keyword>
<accession>A4BV78</accession>
<dbReference type="Proteomes" id="UP000003374">
    <property type="component" value="Unassembled WGS sequence"/>
</dbReference>
<dbReference type="AlphaFoldDB" id="A4BV78"/>
<evidence type="ECO:0000313" key="2">
    <source>
        <dbReference type="EMBL" id="EAR20345.1"/>
    </source>
</evidence>
<organism evidence="2 3">
    <name type="scientific">Nitrococcus mobilis Nb-231</name>
    <dbReference type="NCBI Taxonomy" id="314278"/>
    <lineage>
        <taxon>Bacteria</taxon>
        <taxon>Pseudomonadati</taxon>
        <taxon>Pseudomonadota</taxon>
        <taxon>Gammaproteobacteria</taxon>
        <taxon>Chromatiales</taxon>
        <taxon>Ectothiorhodospiraceae</taxon>
        <taxon>Nitrococcus</taxon>
    </lineage>
</organism>
<keyword evidence="1" id="KW-0812">Transmembrane</keyword>
<feature type="transmembrane region" description="Helical" evidence="1">
    <location>
        <begin position="45"/>
        <end position="67"/>
    </location>
</feature>
<keyword evidence="3" id="KW-1185">Reference proteome</keyword>